<gene>
    <name evidence="2" type="ORF">EZ444_16805</name>
</gene>
<organism evidence="2 3">
    <name type="scientific">Pedobacter hiemivivus</name>
    <dbReference type="NCBI Taxonomy" id="2530454"/>
    <lineage>
        <taxon>Bacteria</taxon>
        <taxon>Pseudomonadati</taxon>
        <taxon>Bacteroidota</taxon>
        <taxon>Sphingobacteriia</taxon>
        <taxon>Sphingobacteriales</taxon>
        <taxon>Sphingobacteriaceae</taxon>
        <taxon>Pedobacter</taxon>
    </lineage>
</organism>
<evidence type="ECO:0000313" key="2">
    <source>
        <dbReference type="EMBL" id="TCC94659.1"/>
    </source>
</evidence>
<comment type="caution">
    <text evidence="2">The sequence shown here is derived from an EMBL/GenBank/DDBJ whole genome shotgun (WGS) entry which is preliminary data.</text>
</comment>
<dbReference type="Pfam" id="PF05572">
    <property type="entry name" value="Peptidase_M43"/>
    <property type="match status" value="1"/>
</dbReference>
<keyword evidence="3" id="KW-1185">Reference proteome</keyword>
<protein>
    <recommendedName>
        <fullName evidence="1">Peptidase M43 pregnancy-associated plasma-A domain-containing protein</fullName>
    </recommendedName>
</protein>
<sequence length="427" mass="47106">MKMNIKNFITSAIISTVVCFSGCKQSEFDYKMVEFNAEDVNSIVFSAGTNMLIADGKATLKFIVETYKDVKKSDGSVVKQLFDYRKLPVGTVKIYEETTNKEIGLTFNTSTAVAGSKLRFYAQVGNIKSPVKEVTIRATPPVLPTLYVDVIFHVWELNPTNVAYDLSSFQPTNYSDIVNGLKIMNDIINNKVGNAPNGAAANIEFRLAAKNVAGQTLQFPGYDRIVYSDEIKVTPTAPTIVLADFVDYINKNTAKFIWNPKTYLNVNIFPYGSSSGAGNLAPAKQLAAGPGEILIPGVTAIATNADDFVTTFQAATVFMPNTVYRPGFERRIEIFNSIGSFYGLFSTYFAAGRLYSDFCQDTPEYVGTGSDLTTNIQTAINGEKFFLENAMDDNRYPSAHNSITLDQVNRMRSVMLRCPGRMNSKTQ</sequence>
<dbReference type="GO" id="GO:0008237">
    <property type="term" value="F:metallopeptidase activity"/>
    <property type="evidence" value="ECO:0007669"/>
    <property type="project" value="InterPro"/>
</dbReference>
<accession>A0A4R0N435</accession>
<dbReference type="Proteomes" id="UP000291117">
    <property type="component" value="Unassembled WGS sequence"/>
</dbReference>
<name>A0A4R0N435_9SPHI</name>
<feature type="domain" description="Peptidase M43 pregnancy-associated plasma-A" evidence="1">
    <location>
        <begin position="337"/>
        <end position="415"/>
    </location>
</feature>
<dbReference type="InterPro" id="IPR024079">
    <property type="entry name" value="MetalloPept_cat_dom_sf"/>
</dbReference>
<reference evidence="2 3" key="1">
    <citation type="submission" date="2019-02" db="EMBL/GenBank/DDBJ databases">
        <title>Pedobacter sp. RP-3-8 sp. nov., isolated from Arctic soil.</title>
        <authorList>
            <person name="Dahal R.H."/>
        </authorList>
    </citation>
    <scope>NUCLEOTIDE SEQUENCE [LARGE SCALE GENOMIC DNA]</scope>
    <source>
        <strain evidence="2 3">RP-3-8</strain>
    </source>
</reference>
<dbReference type="AlphaFoldDB" id="A0A4R0N435"/>
<evidence type="ECO:0000313" key="3">
    <source>
        <dbReference type="Proteomes" id="UP000291117"/>
    </source>
</evidence>
<dbReference type="OrthoDB" id="1095174at2"/>
<dbReference type="InterPro" id="IPR008754">
    <property type="entry name" value="Peptidase_M43"/>
</dbReference>
<evidence type="ECO:0000259" key="1">
    <source>
        <dbReference type="Pfam" id="PF05572"/>
    </source>
</evidence>
<dbReference type="Gene3D" id="3.40.390.10">
    <property type="entry name" value="Collagenase (Catalytic Domain)"/>
    <property type="match status" value="1"/>
</dbReference>
<dbReference type="EMBL" id="SJSM01000011">
    <property type="protein sequence ID" value="TCC94659.1"/>
    <property type="molecule type" value="Genomic_DNA"/>
</dbReference>
<proteinExistence type="predicted"/>